<proteinExistence type="predicted"/>
<evidence type="ECO:0000313" key="1">
    <source>
        <dbReference type="EMBL" id="MEO1766480.1"/>
    </source>
</evidence>
<reference evidence="1 2" key="1">
    <citation type="submission" date="2024-02" db="EMBL/GenBank/DDBJ databases">
        <title>New thermophilic sulfur-oxidizing bacteria from a hot springs of the Uzon caldera (Kamchatka, Russia).</title>
        <authorList>
            <person name="Dukat A.M."/>
            <person name="Elcheninov A.G."/>
            <person name="Frolov E.N."/>
        </authorList>
    </citation>
    <scope>NUCLEOTIDE SEQUENCE [LARGE SCALE GENOMIC DNA]</scope>
    <source>
        <strain evidence="1 2">AK1</strain>
    </source>
</reference>
<organism evidence="1 2">
    <name type="scientific">Thiobacter aerophilum</name>
    <dbReference type="NCBI Taxonomy" id="3121275"/>
    <lineage>
        <taxon>Bacteria</taxon>
        <taxon>Pseudomonadati</taxon>
        <taxon>Pseudomonadota</taxon>
        <taxon>Betaproteobacteria</taxon>
        <taxon>Burkholderiales</taxon>
        <taxon>Thiobacteraceae</taxon>
        <taxon>Thiobacter</taxon>
    </lineage>
</organism>
<gene>
    <name evidence="1" type="ORF">V6E02_04560</name>
</gene>
<protein>
    <submittedName>
        <fullName evidence="1">UDP-N-acetylmuramate--alanine ligase</fullName>
    </submittedName>
</protein>
<keyword evidence="2" id="KW-1185">Reference proteome</keyword>
<keyword evidence="1" id="KW-0436">Ligase</keyword>
<evidence type="ECO:0000313" key="2">
    <source>
        <dbReference type="Proteomes" id="UP001482231"/>
    </source>
</evidence>
<dbReference type="Proteomes" id="UP001482231">
    <property type="component" value="Unassembled WGS sequence"/>
</dbReference>
<dbReference type="GO" id="GO:0016874">
    <property type="term" value="F:ligase activity"/>
    <property type="evidence" value="ECO:0007669"/>
    <property type="project" value="UniProtKB-KW"/>
</dbReference>
<accession>A0ABV0ECU0</accession>
<sequence>MARANPHLRQQMRIRIAQAAARLMAEDGIQDYALAKRKAARQLGAEDTHSLPTNVEIEEALRAYQALYQGDEQAKRLRVLRLQACAMMRLLERFNPHLTGSVLAGTAARHADINLLLFTDSDKDVELFLLNAKLAYQRGEKRYRFGDSVRLVPVFRLQHGGPADVNLAVFPTDAIREPPRSPVDGRALPRARLAEVEALLS</sequence>
<dbReference type="RefSeq" id="WP_347307570.1">
    <property type="nucleotide sequence ID" value="NZ_JBAJEX010000002.1"/>
</dbReference>
<name>A0ABV0ECU0_9BURK</name>
<comment type="caution">
    <text evidence="1">The sequence shown here is derived from an EMBL/GenBank/DDBJ whole genome shotgun (WGS) entry which is preliminary data.</text>
</comment>
<dbReference type="EMBL" id="JBAJEX010000002">
    <property type="protein sequence ID" value="MEO1766480.1"/>
    <property type="molecule type" value="Genomic_DNA"/>
</dbReference>